<evidence type="ECO:0000313" key="4">
    <source>
        <dbReference type="Proteomes" id="UP001370490"/>
    </source>
</evidence>
<dbReference type="AlphaFoldDB" id="A0AAN8W2J0"/>
<evidence type="ECO:0000256" key="1">
    <source>
        <dbReference type="SAM" id="Phobius"/>
    </source>
</evidence>
<dbReference type="GO" id="GO:0005886">
    <property type="term" value="C:plasma membrane"/>
    <property type="evidence" value="ECO:0007669"/>
    <property type="project" value="TreeGrafter"/>
</dbReference>
<dbReference type="PANTHER" id="PTHR13018">
    <property type="entry name" value="PROBABLE MEMBRANE PROTEIN DUF221-RELATED"/>
    <property type="match status" value="1"/>
</dbReference>
<feature type="domain" description="CSC1/OSCA1-like N-terminal transmembrane" evidence="2">
    <location>
        <begin position="127"/>
        <end position="183"/>
    </location>
</feature>
<dbReference type="Proteomes" id="UP001370490">
    <property type="component" value="Unassembled WGS sequence"/>
</dbReference>
<dbReference type="InterPro" id="IPR045122">
    <property type="entry name" value="Csc1-like"/>
</dbReference>
<name>A0AAN8W2J0_9MAGN</name>
<evidence type="ECO:0000313" key="3">
    <source>
        <dbReference type="EMBL" id="KAK6940327.1"/>
    </source>
</evidence>
<feature type="transmembrane region" description="Helical" evidence="1">
    <location>
        <begin position="129"/>
        <end position="148"/>
    </location>
</feature>
<accession>A0AAN8W2J0</accession>
<dbReference type="PANTHER" id="PTHR13018:SF117">
    <property type="entry name" value="CSC1-LIKE PROTEIN RXW8"/>
    <property type="match status" value="1"/>
</dbReference>
<gene>
    <name evidence="3" type="ORF">RJ641_029858</name>
</gene>
<organism evidence="3 4">
    <name type="scientific">Dillenia turbinata</name>
    <dbReference type="NCBI Taxonomy" id="194707"/>
    <lineage>
        <taxon>Eukaryota</taxon>
        <taxon>Viridiplantae</taxon>
        <taxon>Streptophyta</taxon>
        <taxon>Embryophyta</taxon>
        <taxon>Tracheophyta</taxon>
        <taxon>Spermatophyta</taxon>
        <taxon>Magnoliopsida</taxon>
        <taxon>eudicotyledons</taxon>
        <taxon>Gunneridae</taxon>
        <taxon>Pentapetalae</taxon>
        <taxon>Dilleniales</taxon>
        <taxon>Dilleniaceae</taxon>
        <taxon>Dillenia</taxon>
    </lineage>
</organism>
<dbReference type="GO" id="GO:0005227">
    <property type="term" value="F:calcium-activated cation channel activity"/>
    <property type="evidence" value="ECO:0007669"/>
    <property type="project" value="InterPro"/>
</dbReference>
<proteinExistence type="predicted"/>
<evidence type="ECO:0000259" key="2">
    <source>
        <dbReference type="Pfam" id="PF13967"/>
    </source>
</evidence>
<feature type="domain" description="CSC1/OSCA1-like N-terminal transmembrane" evidence="2">
    <location>
        <begin position="5"/>
        <end position="93"/>
    </location>
</feature>
<keyword evidence="1 3" id="KW-0812">Transmembrane</keyword>
<dbReference type="Pfam" id="PF13967">
    <property type="entry name" value="RSN1_TM"/>
    <property type="match status" value="2"/>
</dbReference>
<sequence>MNLAALLTSAGINIGLCVLLLLLYSILRKQPSNVNIYFGRRLAQVQSKKGDPFSLDRLFPSPSWILKAWETSEAEILSASGLDAVVFLRMLIFRIYKDPRTHPDAESRLLDLVLDYRVYSARYLQRMRIFSIAAVICILLVLPLNYYGQEMRHENIPSESLEVFTIANVREGSKWYNFWFYTFLGLSCLM</sequence>
<dbReference type="EMBL" id="JBAMMX010000005">
    <property type="protein sequence ID" value="KAK6940327.1"/>
    <property type="molecule type" value="Genomic_DNA"/>
</dbReference>
<feature type="transmembrane region" description="Helical" evidence="1">
    <location>
        <begin position="6"/>
        <end position="27"/>
    </location>
</feature>
<dbReference type="InterPro" id="IPR032880">
    <property type="entry name" value="CSC1/OSCA1-like_N"/>
</dbReference>
<keyword evidence="1" id="KW-0472">Membrane</keyword>
<comment type="caution">
    <text evidence="3">The sequence shown here is derived from an EMBL/GenBank/DDBJ whole genome shotgun (WGS) entry which is preliminary data.</text>
</comment>
<protein>
    <submittedName>
        <fullName evidence="3">CSC1/OSCA1-like, N-terminal transmembrane domain</fullName>
    </submittedName>
</protein>
<keyword evidence="1" id="KW-1133">Transmembrane helix</keyword>
<keyword evidence="4" id="KW-1185">Reference proteome</keyword>
<reference evidence="3 4" key="1">
    <citation type="submission" date="2023-12" db="EMBL/GenBank/DDBJ databases">
        <title>A high-quality genome assembly for Dillenia turbinata (Dilleniales).</title>
        <authorList>
            <person name="Chanderbali A."/>
        </authorList>
    </citation>
    <scope>NUCLEOTIDE SEQUENCE [LARGE SCALE GENOMIC DNA]</scope>
    <source>
        <strain evidence="3">LSX21</strain>
        <tissue evidence="3">Leaf</tissue>
    </source>
</reference>